<organism evidence="1 2">
    <name type="scientific">Ensete ventricosum</name>
    <name type="common">Abyssinian banana</name>
    <name type="synonym">Musa ensete</name>
    <dbReference type="NCBI Taxonomy" id="4639"/>
    <lineage>
        <taxon>Eukaryota</taxon>
        <taxon>Viridiplantae</taxon>
        <taxon>Streptophyta</taxon>
        <taxon>Embryophyta</taxon>
        <taxon>Tracheophyta</taxon>
        <taxon>Spermatophyta</taxon>
        <taxon>Magnoliopsida</taxon>
        <taxon>Liliopsida</taxon>
        <taxon>Zingiberales</taxon>
        <taxon>Musaceae</taxon>
        <taxon>Ensete</taxon>
    </lineage>
</organism>
<dbReference type="EMBL" id="AMZH03013999">
    <property type="protein sequence ID" value="RRT48372.1"/>
    <property type="molecule type" value="Genomic_DNA"/>
</dbReference>
<name>A0A426Y9F8_ENSVE</name>
<proteinExistence type="predicted"/>
<dbReference type="AlphaFoldDB" id="A0A426Y9F8"/>
<sequence length="110" mass="12000">MMTNWPRSVSERVQLTPLPWVSDWKPGPLLSSSPPSGLGVSVVEGLRPTIAGLHPHHSGLGAFAMASLHPIVTGLHLYRSRQTDRQGGRQIVVDFSYLLRVQQASRPATP</sequence>
<reference evidence="1 2" key="1">
    <citation type="journal article" date="2014" name="Agronomy (Basel)">
        <title>A Draft Genome Sequence for Ensete ventricosum, the Drought-Tolerant Tree Against Hunger.</title>
        <authorList>
            <person name="Harrison J."/>
            <person name="Moore K.A."/>
            <person name="Paszkiewicz K."/>
            <person name="Jones T."/>
            <person name="Grant M."/>
            <person name="Ambacheew D."/>
            <person name="Muzemil S."/>
            <person name="Studholme D.J."/>
        </authorList>
    </citation>
    <scope>NUCLEOTIDE SEQUENCE [LARGE SCALE GENOMIC DNA]</scope>
</reference>
<comment type="caution">
    <text evidence="1">The sequence shown here is derived from an EMBL/GenBank/DDBJ whole genome shotgun (WGS) entry which is preliminary data.</text>
</comment>
<evidence type="ECO:0000313" key="1">
    <source>
        <dbReference type="EMBL" id="RRT48372.1"/>
    </source>
</evidence>
<accession>A0A426Y9F8</accession>
<gene>
    <name evidence="1" type="ORF">B296_00053156</name>
</gene>
<evidence type="ECO:0000313" key="2">
    <source>
        <dbReference type="Proteomes" id="UP000287651"/>
    </source>
</evidence>
<dbReference type="Proteomes" id="UP000287651">
    <property type="component" value="Unassembled WGS sequence"/>
</dbReference>
<protein>
    <submittedName>
        <fullName evidence="1">Uncharacterized protein</fullName>
    </submittedName>
</protein>